<dbReference type="OrthoDB" id="335726at2"/>
<dbReference type="RefSeq" id="WP_021712699.1">
    <property type="nucleotide sequence ID" value="NZ_BATM01000008.1"/>
</dbReference>
<dbReference type="GO" id="GO:0016491">
    <property type="term" value="F:oxidoreductase activity"/>
    <property type="evidence" value="ECO:0007669"/>
    <property type="project" value="UniProtKB-KW"/>
</dbReference>
<dbReference type="eggNOG" id="COG1028">
    <property type="taxonomic scope" value="Bacteria"/>
</dbReference>
<dbReference type="STRING" id="1219080.VEZ01S_08_00240"/>
<dbReference type="AlphaFoldDB" id="U3CLB8"/>
<dbReference type="InterPro" id="IPR036291">
    <property type="entry name" value="NAD(P)-bd_dom_sf"/>
</dbReference>
<protein>
    <submittedName>
        <fullName evidence="4">Putative oxidoreductase</fullName>
    </submittedName>
</protein>
<evidence type="ECO:0000256" key="3">
    <source>
        <dbReference type="ARBA" id="ARBA00023002"/>
    </source>
</evidence>
<reference evidence="4 5" key="1">
    <citation type="submission" date="2013-09" db="EMBL/GenBank/DDBJ databases">
        <title>Whole genome shotgun sequence of Vibrio ezurae NBRC 102218.</title>
        <authorList>
            <person name="Yoshida I."/>
            <person name="Hosoyama A."/>
            <person name="Numata M."/>
            <person name="Hashimoto M."/>
            <person name="Hosoyama Y."/>
            <person name="Tsuchikane K."/>
            <person name="Noguchi M."/>
            <person name="Hirakata S."/>
            <person name="Ichikawa N."/>
            <person name="Ohji S."/>
            <person name="Yamazoe A."/>
            <person name="Fujita N."/>
        </authorList>
    </citation>
    <scope>NUCLEOTIDE SEQUENCE [LARGE SCALE GENOMIC DNA]</scope>
    <source>
        <strain evidence="4 5">NBRC 102218</strain>
    </source>
</reference>
<dbReference type="InterPro" id="IPR002347">
    <property type="entry name" value="SDR_fam"/>
</dbReference>
<dbReference type="EMBL" id="BATM01000008">
    <property type="protein sequence ID" value="GAD78988.1"/>
    <property type="molecule type" value="Genomic_DNA"/>
</dbReference>
<organism evidence="4 5">
    <name type="scientific">Vibrio ezurae NBRC 102218</name>
    <dbReference type="NCBI Taxonomy" id="1219080"/>
    <lineage>
        <taxon>Bacteria</taxon>
        <taxon>Pseudomonadati</taxon>
        <taxon>Pseudomonadota</taxon>
        <taxon>Gammaproteobacteria</taxon>
        <taxon>Vibrionales</taxon>
        <taxon>Vibrionaceae</taxon>
        <taxon>Vibrio</taxon>
    </lineage>
</organism>
<sequence length="260" mass="28138">MSALLITGATSGIGEQLAYDYAQTHAEHNAQSDALENAQPKRVIYVCGQNQAKLNALAALGEHVIPLNFDITDLTACKEALYSLDPVPSTWILNAGSCEYIDDGVMDAALLARVMQINVVGLANTIEAAQHHFTAGHHLVVMGSIASELALPRAEAYGASKAAVSYLARTLALDLSKKDILVSTVFPGFVKTPLTDKNDFPMPMMISAEQASKAIQKGIADKKAHIYFPKRFTWILRLLGSLPYSIQQRLSSKLIKDNAE</sequence>
<dbReference type="Gene3D" id="3.40.50.720">
    <property type="entry name" value="NAD(P)-binding Rossmann-like Domain"/>
    <property type="match status" value="1"/>
</dbReference>
<proteinExistence type="inferred from homology"/>
<keyword evidence="3" id="KW-0560">Oxidoreductase</keyword>
<evidence type="ECO:0000256" key="1">
    <source>
        <dbReference type="ARBA" id="ARBA00006484"/>
    </source>
</evidence>
<dbReference type="PRINTS" id="PR00081">
    <property type="entry name" value="GDHRDH"/>
</dbReference>
<dbReference type="SUPFAM" id="SSF51735">
    <property type="entry name" value="NAD(P)-binding Rossmann-fold domains"/>
    <property type="match status" value="1"/>
</dbReference>
<dbReference type="PANTHER" id="PTHR43391">
    <property type="entry name" value="RETINOL DEHYDROGENASE-RELATED"/>
    <property type="match status" value="1"/>
</dbReference>
<comment type="caution">
    <text evidence="4">The sequence shown here is derived from an EMBL/GenBank/DDBJ whole genome shotgun (WGS) entry which is preliminary data.</text>
</comment>
<evidence type="ECO:0000313" key="4">
    <source>
        <dbReference type="EMBL" id="GAD78988.1"/>
    </source>
</evidence>
<name>U3CLB8_9VIBR</name>
<comment type="similarity">
    <text evidence="1">Belongs to the short-chain dehydrogenases/reductases (SDR) family.</text>
</comment>
<accession>U3CLB8</accession>
<dbReference type="InterPro" id="IPR020904">
    <property type="entry name" value="Sc_DH/Rdtase_CS"/>
</dbReference>
<gene>
    <name evidence="4" type="ORF">VEZ01S_08_00240</name>
</gene>
<dbReference type="PROSITE" id="PS00061">
    <property type="entry name" value="ADH_SHORT"/>
    <property type="match status" value="1"/>
</dbReference>
<dbReference type="Proteomes" id="UP000016562">
    <property type="component" value="Unassembled WGS sequence"/>
</dbReference>
<evidence type="ECO:0000256" key="2">
    <source>
        <dbReference type="ARBA" id="ARBA00022857"/>
    </source>
</evidence>
<dbReference type="Pfam" id="PF00106">
    <property type="entry name" value="adh_short"/>
    <property type="match status" value="1"/>
</dbReference>
<keyword evidence="2" id="KW-0521">NADP</keyword>
<dbReference type="PANTHER" id="PTHR43391:SF14">
    <property type="entry name" value="DEHYDROGENASE_REDUCTASE SDR FAMILY PROTEIN 7-LIKE"/>
    <property type="match status" value="1"/>
</dbReference>
<evidence type="ECO:0000313" key="5">
    <source>
        <dbReference type="Proteomes" id="UP000016562"/>
    </source>
</evidence>
<keyword evidence="5" id="KW-1185">Reference proteome</keyword>